<dbReference type="Proteomes" id="UP001165648">
    <property type="component" value="Unassembled WGS sequence"/>
</dbReference>
<keyword evidence="4" id="KW-1185">Reference proteome</keyword>
<comment type="caution">
    <text evidence="3">The sequence shown here is derived from an EMBL/GenBank/DDBJ whole genome shotgun (WGS) entry which is preliminary data.</text>
</comment>
<feature type="region of interest" description="Disordered" evidence="1">
    <location>
        <begin position="175"/>
        <end position="197"/>
    </location>
</feature>
<gene>
    <name evidence="3" type="ORF">NQF64_01540</name>
</gene>
<dbReference type="RefSeq" id="WP_099026069.1">
    <property type="nucleotide sequence ID" value="NZ_JANIDW010000001.1"/>
</dbReference>
<name>A0ABT3W6H6_9PROT</name>
<keyword evidence="2" id="KW-0732">Signal</keyword>
<organism evidence="3 4">
    <name type="scientific">Bombella saccharophila</name>
    <dbReference type="NCBI Taxonomy" id="2967338"/>
    <lineage>
        <taxon>Bacteria</taxon>
        <taxon>Pseudomonadati</taxon>
        <taxon>Pseudomonadota</taxon>
        <taxon>Alphaproteobacteria</taxon>
        <taxon>Acetobacterales</taxon>
        <taxon>Acetobacteraceae</taxon>
        <taxon>Bombella</taxon>
    </lineage>
</organism>
<dbReference type="SUPFAM" id="SSF63829">
    <property type="entry name" value="Calcium-dependent phosphotriesterase"/>
    <property type="match status" value="1"/>
</dbReference>
<evidence type="ECO:0000313" key="3">
    <source>
        <dbReference type="EMBL" id="MCX5613935.1"/>
    </source>
</evidence>
<dbReference type="InterPro" id="IPR011042">
    <property type="entry name" value="6-blade_b-propeller_TolB-like"/>
</dbReference>
<evidence type="ECO:0000256" key="2">
    <source>
        <dbReference type="SAM" id="SignalP"/>
    </source>
</evidence>
<proteinExistence type="predicted"/>
<evidence type="ECO:0000313" key="4">
    <source>
        <dbReference type="Proteomes" id="UP001165648"/>
    </source>
</evidence>
<feature type="chain" id="PRO_5045327830" evidence="2">
    <location>
        <begin position="29"/>
        <end position="336"/>
    </location>
</feature>
<accession>A0ABT3W6H6</accession>
<sequence length="336" mass="36078">MKVCFSRLLASALALPAALLGVSTAAHADRPWQDVPTPAQVIKEFPLSQPLAPVLTALPAGTPFTLSKNGKLYRLDPVDGRLTTLMDELPPLSAVTATAQGLWAVAPAPKPELLNLAPDTGVILNHISITKVLTTGSHIAAMRIAHDTAILADDGVPAFIIIDLKTGKMQRLLEGSPTLSGHGPLMRRGQPVTTASGQAETGGNIRFLALDHNRQWLFYQAPTGPLYRIGTNLLTDPSLGPAERIEGMANWRRTPSLGGLTIDSHDVLYMADIEHGDLLAFGPDRIPLRLLHDDRLYDAQALTVLKDKTSPQRHLAVLLGPTAADSHYHLLEIALP</sequence>
<evidence type="ECO:0000256" key="1">
    <source>
        <dbReference type="SAM" id="MobiDB-lite"/>
    </source>
</evidence>
<protein>
    <submittedName>
        <fullName evidence="3">Uncharacterized protein</fullName>
    </submittedName>
</protein>
<feature type="signal peptide" evidence="2">
    <location>
        <begin position="1"/>
        <end position="28"/>
    </location>
</feature>
<reference evidence="3 4" key="1">
    <citation type="submission" date="2022-07" db="EMBL/GenBank/DDBJ databases">
        <title>Bombella genomes.</title>
        <authorList>
            <person name="Harer L."/>
            <person name="Styblova S."/>
            <person name="Ehrmann M."/>
        </authorList>
    </citation>
    <scope>NUCLEOTIDE SEQUENCE [LARGE SCALE GENOMIC DNA]</scope>
    <source>
        <strain evidence="3 4">TMW 2.2558</strain>
    </source>
</reference>
<dbReference type="EMBL" id="JANIDW010000001">
    <property type="protein sequence ID" value="MCX5613935.1"/>
    <property type="molecule type" value="Genomic_DNA"/>
</dbReference>
<dbReference type="Gene3D" id="2.120.10.30">
    <property type="entry name" value="TolB, C-terminal domain"/>
    <property type="match status" value="1"/>
</dbReference>